<keyword evidence="7 11" id="KW-0378">Hydrolase</keyword>
<accession>A0A8H6F3Z0</accession>
<organism evidence="13 14">
    <name type="scientific">Candida albicans</name>
    <name type="common">Yeast</name>
    <dbReference type="NCBI Taxonomy" id="5476"/>
    <lineage>
        <taxon>Eukaryota</taxon>
        <taxon>Fungi</taxon>
        <taxon>Dikarya</taxon>
        <taxon>Ascomycota</taxon>
        <taxon>Saccharomycotina</taxon>
        <taxon>Pichiomycetes</taxon>
        <taxon>Debaryomycetaceae</taxon>
        <taxon>Candida/Lodderomyces clade</taxon>
        <taxon>Candida</taxon>
    </lineage>
</organism>
<evidence type="ECO:0000256" key="8">
    <source>
        <dbReference type="ARBA" id="ARBA00023145"/>
    </source>
</evidence>
<evidence type="ECO:0000256" key="10">
    <source>
        <dbReference type="ARBA" id="ARBA00023180"/>
    </source>
</evidence>
<keyword evidence="4 11" id="KW-0121">Carboxypeptidase</keyword>
<dbReference type="PANTHER" id="PTHR11802">
    <property type="entry name" value="SERINE PROTEASE FAMILY S10 SERINE CARBOXYPEPTIDASE"/>
    <property type="match status" value="1"/>
</dbReference>
<comment type="subcellular location">
    <subcellularLocation>
        <location evidence="1">Vacuole</location>
    </subcellularLocation>
</comment>
<keyword evidence="10" id="KW-0325">Glycoprotein</keyword>
<keyword evidence="6 11" id="KW-0732">Signal</keyword>
<dbReference type="PANTHER" id="PTHR11802:SF113">
    <property type="entry name" value="SERINE CARBOXYPEPTIDASE CTSA-4.1"/>
    <property type="match status" value="1"/>
</dbReference>
<keyword evidence="3" id="KW-0926">Vacuole</keyword>
<evidence type="ECO:0000313" key="14">
    <source>
        <dbReference type="Proteomes" id="UP000536275"/>
    </source>
</evidence>
<dbReference type="Gene3D" id="1.10.287.410">
    <property type="match status" value="1"/>
</dbReference>
<evidence type="ECO:0000256" key="7">
    <source>
        <dbReference type="ARBA" id="ARBA00022801"/>
    </source>
</evidence>
<evidence type="ECO:0000313" key="13">
    <source>
        <dbReference type="EMBL" id="KAF6070515.1"/>
    </source>
</evidence>
<comment type="caution">
    <text evidence="13">The sequence shown here is derived from an EMBL/GenBank/DDBJ whole genome shotgun (WGS) entry which is preliminary data.</text>
</comment>
<sequence length="353" mass="39898">MKLSKSTLIATLALTATSTNALVVQNPFSNIQQALKLDLSYDKLTSKLTDTFEQGKANIISTIAKVMNEPLDGLTPEIKNIWSEMLMKFPNSITELNFKAPPKKGKITTQQFDFHVTDAQVPNHKLRIKSTPKDLGIDTVKQYSGYLDVVDEDKHFFYYFFESRNDPKNDPVILWLNGGPGCSSLTGLFFELGPSSIDKNLKPVYNPHSWNANASVIFLDQPINVGYSYSSQSNFPEYANLDFHIAGESYAGHYIPAFASEILTHPERNFNLTSVLIGNGLTDPLVQYEYYEPNGCLCYSQLEYIDQYLNLPEVKKALGAEVDEYQSCNFDINRNFMFAGDWMKPYQKNVMTC</sequence>
<dbReference type="GO" id="GO:0000324">
    <property type="term" value="C:fungal-type vacuole"/>
    <property type="evidence" value="ECO:0007669"/>
    <property type="project" value="TreeGrafter"/>
</dbReference>
<reference evidence="13 14" key="1">
    <citation type="submission" date="2020-03" db="EMBL/GenBank/DDBJ databases">
        <title>FDA dAtabase for Regulatory Grade micrObial Sequences (FDA-ARGOS): Supporting development and validation of Infectious Disease Dx tests.</title>
        <authorList>
            <person name="Campos J."/>
            <person name="Goldberg B."/>
            <person name="Tallon L."/>
            <person name="Sadzewicz L."/>
            <person name="Vavikolanu K."/>
            <person name="Mehta A."/>
            <person name="Aluvathingal J."/>
            <person name="Nadendla S."/>
            <person name="Nandy P."/>
            <person name="Geyer C."/>
            <person name="Yan Y."/>
            <person name="Sichtig H."/>
        </authorList>
    </citation>
    <scope>NUCLEOTIDE SEQUENCE [LARGE SCALE GENOMIC DNA]</scope>
    <source>
        <strain evidence="13 14">FDAARGOS_656</strain>
    </source>
</reference>
<keyword evidence="8" id="KW-0865">Zymogen</keyword>
<dbReference type="Gene3D" id="3.40.50.1820">
    <property type="entry name" value="alpha/beta hydrolase"/>
    <property type="match status" value="2"/>
</dbReference>
<dbReference type="InterPro" id="IPR029058">
    <property type="entry name" value="AB_hydrolase_fold"/>
</dbReference>
<evidence type="ECO:0000256" key="6">
    <source>
        <dbReference type="ARBA" id="ARBA00022729"/>
    </source>
</evidence>
<dbReference type="InterPro" id="IPR018202">
    <property type="entry name" value="Ser_caboxypep_ser_AS"/>
</dbReference>
<protein>
    <recommendedName>
        <fullName evidence="11">Carboxypeptidase</fullName>
        <ecNumber evidence="11">3.4.16.-</ecNumber>
    </recommendedName>
</protein>
<keyword evidence="5 11" id="KW-0645">Protease</keyword>
<evidence type="ECO:0000256" key="11">
    <source>
        <dbReference type="RuleBase" id="RU361156"/>
    </source>
</evidence>
<proteinExistence type="inferred from homology"/>
<dbReference type="Pfam" id="PF00450">
    <property type="entry name" value="Peptidase_S10"/>
    <property type="match status" value="2"/>
</dbReference>
<evidence type="ECO:0000256" key="3">
    <source>
        <dbReference type="ARBA" id="ARBA00022554"/>
    </source>
</evidence>
<dbReference type="InterPro" id="IPR001563">
    <property type="entry name" value="Peptidase_S10"/>
</dbReference>
<comment type="similarity">
    <text evidence="2 11">Belongs to the peptidase S10 family.</text>
</comment>
<gene>
    <name evidence="13" type="ORF">FOB64_002157</name>
</gene>
<feature type="chain" id="PRO_5034356647" description="Carboxypeptidase" evidence="11">
    <location>
        <begin position="22"/>
        <end position="353"/>
    </location>
</feature>
<dbReference type="EC" id="3.4.16.-" evidence="11"/>
<dbReference type="Proteomes" id="UP000536275">
    <property type="component" value="Unassembled WGS sequence"/>
</dbReference>
<dbReference type="InterPro" id="IPR008442">
    <property type="entry name" value="Propeptide_carboxypepY"/>
</dbReference>
<evidence type="ECO:0000256" key="1">
    <source>
        <dbReference type="ARBA" id="ARBA00004116"/>
    </source>
</evidence>
<feature type="domain" description="Propeptide carboxypeptidase Y" evidence="12">
    <location>
        <begin position="1"/>
        <end position="124"/>
    </location>
</feature>
<evidence type="ECO:0000256" key="4">
    <source>
        <dbReference type="ARBA" id="ARBA00022645"/>
    </source>
</evidence>
<evidence type="ECO:0000256" key="9">
    <source>
        <dbReference type="ARBA" id="ARBA00023157"/>
    </source>
</evidence>
<name>A0A8H6F3Z0_CANAX</name>
<evidence type="ECO:0000256" key="2">
    <source>
        <dbReference type="ARBA" id="ARBA00009431"/>
    </source>
</evidence>
<dbReference type="GO" id="GO:0004185">
    <property type="term" value="F:serine-type carboxypeptidase activity"/>
    <property type="evidence" value="ECO:0007669"/>
    <property type="project" value="UniProtKB-UniRule"/>
</dbReference>
<dbReference type="AlphaFoldDB" id="A0A8H6F3Z0"/>
<dbReference type="GO" id="GO:0006508">
    <property type="term" value="P:proteolysis"/>
    <property type="evidence" value="ECO:0007669"/>
    <property type="project" value="UniProtKB-KW"/>
</dbReference>
<keyword evidence="9" id="KW-1015">Disulfide bond</keyword>
<dbReference type="PROSITE" id="PS00131">
    <property type="entry name" value="CARBOXYPEPT_SER_SER"/>
    <property type="match status" value="1"/>
</dbReference>
<dbReference type="SUPFAM" id="SSF53474">
    <property type="entry name" value="alpha/beta-Hydrolases"/>
    <property type="match status" value="1"/>
</dbReference>
<dbReference type="EMBL" id="JABWAD010000024">
    <property type="protein sequence ID" value="KAF6070515.1"/>
    <property type="molecule type" value="Genomic_DNA"/>
</dbReference>
<dbReference type="PRINTS" id="PR00724">
    <property type="entry name" value="CRBOXYPTASEC"/>
</dbReference>
<dbReference type="Pfam" id="PF05388">
    <property type="entry name" value="Carbpep_Y_N"/>
    <property type="match status" value="1"/>
</dbReference>
<evidence type="ECO:0000256" key="5">
    <source>
        <dbReference type="ARBA" id="ARBA00022670"/>
    </source>
</evidence>
<evidence type="ECO:0000259" key="12">
    <source>
        <dbReference type="Pfam" id="PF05388"/>
    </source>
</evidence>
<feature type="signal peptide" evidence="11">
    <location>
        <begin position="1"/>
        <end position="21"/>
    </location>
</feature>